<comment type="caution">
    <text evidence="5">The sequence shown here is derived from an EMBL/GenBank/DDBJ whole genome shotgun (WGS) entry which is preliminary data.</text>
</comment>
<dbReference type="SUPFAM" id="SSF55931">
    <property type="entry name" value="Glutamine synthetase/guanido kinase"/>
    <property type="match status" value="1"/>
</dbReference>
<proteinExistence type="inferred from homology"/>
<accession>A0A830H9V2</accession>
<dbReference type="PANTHER" id="PTHR43785:SF12">
    <property type="entry name" value="TYPE-1 GLUTAMINE SYNTHETASE 2"/>
    <property type="match status" value="1"/>
</dbReference>
<evidence type="ECO:0000256" key="3">
    <source>
        <dbReference type="RuleBase" id="RU000384"/>
    </source>
</evidence>
<evidence type="ECO:0000256" key="2">
    <source>
        <dbReference type="PROSITE-ProRule" id="PRU01331"/>
    </source>
</evidence>
<evidence type="ECO:0000313" key="5">
    <source>
        <dbReference type="EMBL" id="GHP01857.1"/>
    </source>
</evidence>
<organism evidence="5 6">
    <name type="scientific">Pycnococcus provasolii</name>
    <dbReference type="NCBI Taxonomy" id="41880"/>
    <lineage>
        <taxon>Eukaryota</taxon>
        <taxon>Viridiplantae</taxon>
        <taxon>Chlorophyta</taxon>
        <taxon>Pseudoscourfieldiophyceae</taxon>
        <taxon>Pseudoscourfieldiales</taxon>
        <taxon>Pycnococcaceae</taxon>
        <taxon>Pycnococcus</taxon>
    </lineage>
</organism>
<name>A0A830H9V2_9CHLO</name>
<evidence type="ECO:0000256" key="1">
    <source>
        <dbReference type="ARBA" id="ARBA00022598"/>
    </source>
</evidence>
<dbReference type="Proteomes" id="UP000660262">
    <property type="component" value="Unassembled WGS sequence"/>
</dbReference>
<sequence length="601" mass="65771">MSSSAPPSSSMVDPSIIAHAVTAPPLMAPEGGEDDPYRTAIDRPRGSGDLVLTALKSSIDLVLFEAIDVQGIGRGKLVPAPHASRVYLSTMHDNNNEGDEHLRRENLSNSILMLFAGATVVGPRRIHAIQPDVMKKGCPNTKLIPIWETMRMMPHLSSQQSRVARVLCNHAGIDNKDHVPCAPRVLLEKMLAALAACEGGGTKVLSAFEYEFTLVAASSSPEHSENVVLRPIMRGTDVFASMRSVELLKYFAGIERALRSTGIDVLTMNTEYGAGPQLEITYAPSWDTMGGDIAWQYKRVVKEWTRLHAKSALSDTIPIHDNEQLLATFMCRPFFQQLGLDFYGGASCGGHLNFSLWSKDRSSNLMEDERHASGLSSIARRFLAGVLEHASALSAFAAPTIDSYWRVTSGSWAPTRACWGIENRTCMIRFISASNGDGRGARFEWRQPSSAANPYLALATFVAAGIDGIQRGLTPPNPVVGDAYSLDDGCGLNLLPTSLTEAIEALKDDEKLHAILGDDFVQWYLHSVETEELQTCPRMYRQSDSRVAHGVLTNNLGEIDKVRRLWGSADDGSLINLTNEEIAQRSAGLADWCVQQYAELR</sequence>
<reference evidence="5" key="1">
    <citation type="submission" date="2020-10" db="EMBL/GenBank/DDBJ databases">
        <title>Unveiling of a novel bifunctional photoreceptor, Dualchrome1, isolated from a cosmopolitan green alga.</title>
        <authorList>
            <person name="Suzuki S."/>
            <person name="Kawachi M."/>
        </authorList>
    </citation>
    <scope>NUCLEOTIDE SEQUENCE</scope>
    <source>
        <strain evidence="5">NIES 2893</strain>
    </source>
</reference>
<dbReference type="Gene3D" id="3.30.590.10">
    <property type="entry name" value="Glutamine synthetase/guanido kinase, catalytic domain"/>
    <property type="match status" value="1"/>
</dbReference>
<keyword evidence="6" id="KW-1185">Reference proteome</keyword>
<feature type="domain" description="GS catalytic" evidence="4">
    <location>
        <begin position="183"/>
        <end position="556"/>
    </location>
</feature>
<dbReference type="EMBL" id="BNJQ01000002">
    <property type="protein sequence ID" value="GHP01857.1"/>
    <property type="molecule type" value="Genomic_DNA"/>
</dbReference>
<gene>
    <name evidence="5" type="ORF">PPROV_000061400</name>
</gene>
<dbReference type="InterPro" id="IPR008146">
    <property type="entry name" value="Gln_synth_cat_dom"/>
</dbReference>
<comment type="similarity">
    <text evidence="2 3">Belongs to the glutamine synthetase family.</text>
</comment>
<protein>
    <recommendedName>
        <fullName evidence="4">GS catalytic domain-containing protein</fullName>
    </recommendedName>
</protein>
<dbReference type="Pfam" id="PF00120">
    <property type="entry name" value="Gln-synt_C"/>
    <property type="match status" value="1"/>
</dbReference>
<dbReference type="PANTHER" id="PTHR43785">
    <property type="entry name" value="GAMMA-GLUTAMYLPUTRESCINE SYNTHETASE"/>
    <property type="match status" value="1"/>
</dbReference>
<evidence type="ECO:0000259" key="4">
    <source>
        <dbReference type="PROSITE" id="PS51987"/>
    </source>
</evidence>
<dbReference type="AlphaFoldDB" id="A0A830H9V2"/>
<dbReference type="GO" id="GO:0004356">
    <property type="term" value="F:glutamine synthetase activity"/>
    <property type="evidence" value="ECO:0007669"/>
    <property type="project" value="InterPro"/>
</dbReference>
<dbReference type="InterPro" id="IPR014746">
    <property type="entry name" value="Gln_synth/guanido_kin_cat_dom"/>
</dbReference>
<keyword evidence="1" id="KW-0436">Ligase</keyword>
<dbReference type="PROSITE" id="PS51987">
    <property type="entry name" value="GS_CATALYTIC"/>
    <property type="match status" value="1"/>
</dbReference>
<dbReference type="OrthoDB" id="77835at2759"/>
<evidence type="ECO:0000313" key="6">
    <source>
        <dbReference type="Proteomes" id="UP000660262"/>
    </source>
</evidence>
<dbReference type="SMART" id="SM01230">
    <property type="entry name" value="Gln-synt_C"/>
    <property type="match status" value="1"/>
</dbReference>